<dbReference type="Proteomes" id="UP001358586">
    <property type="component" value="Chromosome 7"/>
</dbReference>
<keyword evidence="2" id="KW-1185">Reference proteome</keyword>
<organism evidence="1 2">
    <name type="scientific">Gossypium arboreum</name>
    <name type="common">Tree cotton</name>
    <name type="synonym">Gossypium nanking</name>
    <dbReference type="NCBI Taxonomy" id="29729"/>
    <lineage>
        <taxon>Eukaryota</taxon>
        <taxon>Viridiplantae</taxon>
        <taxon>Streptophyta</taxon>
        <taxon>Embryophyta</taxon>
        <taxon>Tracheophyta</taxon>
        <taxon>Spermatophyta</taxon>
        <taxon>Magnoliopsida</taxon>
        <taxon>eudicotyledons</taxon>
        <taxon>Gunneridae</taxon>
        <taxon>Pentapetalae</taxon>
        <taxon>rosids</taxon>
        <taxon>malvids</taxon>
        <taxon>Malvales</taxon>
        <taxon>Malvaceae</taxon>
        <taxon>Malvoideae</taxon>
        <taxon>Gossypium</taxon>
    </lineage>
</organism>
<evidence type="ECO:0008006" key="3">
    <source>
        <dbReference type="Google" id="ProtNLM"/>
    </source>
</evidence>
<gene>
    <name evidence="1" type="ORF">PVK06_024144</name>
</gene>
<comment type="caution">
    <text evidence="1">The sequence shown here is derived from an EMBL/GenBank/DDBJ whole genome shotgun (WGS) entry which is preliminary data.</text>
</comment>
<protein>
    <recommendedName>
        <fullName evidence="3">Serine/threonine-protein phosphatase 7 long form homolog</fullName>
    </recommendedName>
</protein>
<name>A0ABR0PDE1_GOSAR</name>
<dbReference type="EMBL" id="JARKNE010000007">
    <property type="protein sequence ID" value="KAK5819177.1"/>
    <property type="molecule type" value="Genomic_DNA"/>
</dbReference>
<dbReference type="PANTHER" id="PTHR46033:SF8">
    <property type="entry name" value="PROTEIN MAINTENANCE OF MERISTEMS-LIKE"/>
    <property type="match status" value="1"/>
</dbReference>
<accession>A0ABR0PDE1</accession>
<evidence type="ECO:0000313" key="1">
    <source>
        <dbReference type="EMBL" id="KAK5819177.1"/>
    </source>
</evidence>
<evidence type="ECO:0000313" key="2">
    <source>
        <dbReference type="Proteomes" id="UP001358586"/>
    </source>
</evidence>
<reference evidence="1 2" key="1">
    <citation type="submission" date="2023-03" db="EMBL/GenBank/DDBJ databases">
        <title>WGS of Gossypium arboreum.</title>
        <authorList>
            <person name="Yu D."/>
        </authorList>
    </citation>
    <scope>NUCLEOTIDE SEQUENCE [LARGE SCALE GENOMIC DNA]</scope>
    <source>
        <tissue evidence="1">Leaf</tissue>
    </source>
</reference>
<dbReference type="InterPro" id="IPR044824">
    <property type="entry name" value="MAIN-like"/>
</dbReference>
<dbReference type="PANTHER" id="PTHR46033">
    <property type="entry name" value="PROTEIN MAIN-LIKE 2"/>
    <property type="match status" value="1"/>
</dbReference>
<proteinExistence type="predicted"/>
<sequence>MHPIGRIFLQTAEDRVLETYINNLSEGALDIIYGHLRDAGFLYVGRMLGGTKLDPPLINVLVERWKPEKHTFHLSCGMLSTTIFMPPSGPPYGFPLVIWWNNPARHIGIPIELEDIRLAIDQQTEEEMPYTDSRIQECVLAELFANLNI</sequence>